<evidence type="ECO:0000256" key="3">
    <source>
        <dbReference type="ARBA" id="ARBA00022691"/>
    </source>
</evidence>
<dbReference type="Proteomes" id="UP000481861">
    <property type="component" value="Unassembled WGS sequence"/>
</dbReference>
<evidence type="ECO:0000259" key="4">
    <source>
        <dbReference type="Pfam" id="PF00891"/>
    </source>
</evidence>
<dbReference type="InterPro" id="IPR029063">
    <property type="entry name" value="SAM-dependent_MTases_sf"/>
</dbReference>
<feature type="domain" description="O-methyltransferase C-terminal" evidence="4">
    <location>
        <begin position="236"/>
        <end position="415"/>
    </location>
</feature>
<dbReference type="EMBL" id="JAADJZ010000001">
    <property type="protein sequence ID" value="KAF2878229.1"/>
    <property type="molecule type" value="Genomic_DNA"/>
</dbReference>
<dbReference type="PANTHER" id="PTHR43712">
    <property type="entry name" value="PUTATIVE (AFU_ORTHOLOGUE AFUA_4G14580)-RELATED"/>
    <property type="match status" value="1"/>
</dbReference>
<protein>
    <submittedName>
        <fullName evidence="5">Sterigmatocystin 8-O-methyltransferase</fullName>
    </submittedName>
</protein>
<sequence>MAESQATLSSVAAKVTELTAELTKYLADNKLPEPTLGADSATHFPTLAPEMFMQRQHLVDAIQDLWILVQGPSESVFNYVHTAAPDVGALNVLNYFDFWSAVPLDGDASYAEIAERVQLPQVVVTRVLQHSTNLRYFAETEPGKLTTRIKHTSRSAAVAKSEGLRALVQAVLDDAGAPTVVLNEALEKYSRGKKELTKKQEESAFALLHSGGLYQGHKHYFDYQESGDGWRSRSYTKFMGYLKEIFHLEDLVLKLKDWEAEGAAHIVDVGGSAGHDAVVLTRAFPALTITVQDLPNVAPRFHATVPADLLPRITFIPHNFLTPQPVHGADIYLFKMILHDWSDGDAAAIFRNLVPALKPGARVVLLEYIGNRGETDSALPLSVRQWGTATDLRLLALFNGREREVGEWEGLFRAADERFEVAGTRTTEDGFFAVVEAVWKG</sequence>
<dbReference type="PANTHER" id="PTHR43712:SF12">
    <property type="entry name" value="STERIGMATOCYSTIN 8-O-METHYLTRANSFERASE"/>
    <property type="match status" value="1"/>
</dbReference>
<dbReference type="InterPro" id="IPR036390">
    <property type="entry name" value="WH_DNA-bd_sf"/>
</dbReference>
<accession>A0A7C8IFB9</accession>
<dbReference type="AlphaFoldDB" id="A0A7C8IFB9"/>
<proteinExistence type="predicted"/>
<dbReference type="SUPFAM" id="SSF53335">
    <property type="entry name" value="S-adenosyl-L-methionine-dependent methyltransferases"/>
    <property type="match status" value="1"/>
</dbReference>
<dbReference type="PROSITE" id="PS51683">
    <property type="entry name" value="SAM_OMT_II"/>
    <property type="match status" value="1"/>
</dbReference>
<comment type="caution">
    <text evidence="5">The sequence shown here is derived from an EMBL/GenBank/DDBJ whole genome shotgun (WGS) entry which is preliminary data.</text>
</comment>
<reference evidence="5 6" key="1">
    <citation type="submission" date="2020-01" db="EMBL/GenBank/DDBJ databases">
        <authorList>
            <consortium name="DOE Joint Genome Institute"/>
            <person name="Haridas S."/>
            <person name="Albert R."/>
            <person name="Binder M."/>
            <person name="Bloem J."/>
            <person name="Labutti K."/>
            <person name="Salamov A."/>
            <person name="Andreopoulos B."/>
            <person name="Baker S.E."/>
            <person name="Barry K."/>
            <person name="Bills G."/>
            <person name="Bluhm B.H."/>
            <person name="Cannon C."/>
            <person name="Castanera R."/>
            <person name="Culley D.E."/>
            <person name="Daum C."/>
            <person name="Ezra D."/>
            <person name="Gonzalez J.B."/>
            <person name="Henrissat B."/>
            <person name="Kuo A."/>
            <person name="Liang C."/>
            <person name="Lipzen A."/>
            <person name="Lutzoni F."/>
            <person name="Magnuson J."/>
            <person name="Mondo S."/>
            <person name="Nolan M."/>
            <person name="Ohm R."/>
            <person name="Pangilinan J."/>
            <person name="Park H.-J.H."/>
            <person name="Ramirez L."/>
            <person name="Alfaro M."/>
            <person name="Sun H."/>
            <person name="Tritt A."/>
            <person name="Yoshinaga Y."/>
            <person name="Zwiers L.-H.L."/>
            <person name="Turgeon B.G."/>
            <person name="Goodwin S.B."/>
            <person name="Spatafora J.W."/>
            <person name="Crous P.W."/>
            <person name="Grigoriev I.V."/>
        </authorList>
    </citation>
    <scope>NUCLEOTIDE SEQUENCE [LARGE SCALE GENOMIC DNA]</scope>
    <source>
        <strain evidence="5 6">CBS 611.86</strain>
    </source>
</reference>
<dbReference type="InterPro" id="IPR001077">
    <property type="entry name" value="COMT_C"/>
</dbReference>
<evidence type="ECO:0000313" key="5">
    <source>
        <dbReference type="EMBL" id="KAF2878229.1"/>
    </source>
</evidence>
<dbReference type="CDD" id="cd02440">
    <property type="entry name" value="AdoMet_MTases"/>
    <property type="match status" value="1"/>
</dbReference>
<keyword evidence="1 5" id="KW-0489">Methyltransferase</keyword>
<evidence type="ECO:0000256" key="2">
    <source>
        <dbReference type="ARBA" id="ARBA00022679"/>
    </source>
</evidence>
<gene>
    <name evidence="5" type="ORF">BDV95DRAFT_479829</name>
</gene>
<dbReference type="GO" id="GO:0008171">
    <property type="term" value="F:O-methyltransferase activity"/>
    <property type="evidence" value="ECO:0007669"/>
    <property type="project" value="InterPro"/>
</dbReference>
<dbReference type="GO" id="GO:0032259">
    <property type="term" value="P:methylation"/>
    <property type="evidence" value="ECO:0007669"/>
    <property type="project" value="UniProtKB-KW"/>
</dbReference>
<dbReference type="Gene3D" id="3.40.50.150">
    <property type="entry name" value="Vaccinia Virus protein VP39"/>
    <property type="match status" value="1"/>
</dbReference>
<evidence type="ECO:0000256" key="1">
    <source>
        <dbReference type="ARBA" id="ARBA00022603"/>
    </source>
</evidence>
<organism evidence="5 6">
    <name type="scientific">Massariosphaeria phaeospora</name>
    <dbReference type="NCBI Taxonomy" id="100035"/>
    <lineage>
        <taxon>Eukaryota</taxon>
        <taxon>Fungi</taxon>
        <taxon>Dikarya</taxon>
        <taxon>Ascomycota</taxon>
        <taxon>Pezizomycotina</taxon>
        <taxon>Dothideomycetes</taxon>
        <taxon>Pleosporomycetidae</taxon>
        <taxon>Pleosporales</taxon>
        <taxon>Pleosporales incertae sedis</taxon>
        <taxon>Massariosphaeria</taxon>
    </lineage>
</organism>
<dbReference type="InterPro" id="IPR016461">
    <property type="entry name" value="COMT-like"/>
</dbReference>
<dbReference type="Pfam" id="PF00891">
    <property type="entry name" value="Methyltransf_2"/>
    <property type="match status" value="1"/>
</dbReference>
<name>A0A7C8IFB9_9PLEO</name>
<keyword evidence="6" id="KW-1185">Reference proteome</keyword>
<dbReference type="OrthoDB" id="1606438at2759"/>
<keyword evidence="3" id="KW-0949">S-adenosyl-L-methionine</keyword>
<dbReference type="SUPFAM" id="SSF46785">
    <property type="entry name" value="Winged helix' DNA-binding domain"/>
    <property type="match status" value="1"/>
</dbReference>
<evidence type="ECO:0000313" key="6">
    <source>
        <dbReference type="Proteomes" id="UP000481861"/>
    </source>
</evidence>
<keyword evidence="2 5" id="KW-0808">Transferase</keyword>